<reference evidence="1 2" key="2">
    <citation type="submission" date="2019-09" db="EMBL/GenBank/DDBJ databases">
        <authorList>
            <person name="Jin C."/>
        </authorList>
    </citation>
    <scope>NUCLEOTIDE SEQUENCE [LARGE SCALE GENOMIC DNA]</scope>
    <source>
        <strain evidence="1 2">BN140041</strain>
    </source>
</reference>
<gene>
    <name evidence="1" type="ORF">F0U47_08375</name>
</gene>
<reference evidence="1 2" key="1">
    <citation type="submission" date="2019-09" db="EMBL/GenBank/DDBJ databases">
        <title>Nocardioides panacisoli sp. nov., isolated from the soil of a ginseng field.</title>
        <authorList>
            <person name="Cho C."/>
        </authorList>
    </citation>
    <scope>NUCLEOTIDE SEQUENCE [LARGE SCALE GENOMIC DNA]</scope>
    <source>
        <strain evidence="1 2">BN140041</strain>
    </source>
</reference>
<sequence length="358" mass="40480">MPPSESQVLAKLKRANPSLVRSWAKRQAKAAAARSGYLVTKLDGEAQRYARVSHNDAVALPPGAEETLRQDNPRLAELQAAYDALDIPATAHTQWRQGFLKRNLSLAWFRGDNAYVWQFRQLRNAAEARMYLTLLDVESRDRLGLLKRLEEDGLFGAWTFTYGNRPPVSRDLLDSVNEISYLDAQMGLSSIDDLKVLDIGAGYGRVAHRMSAALPNLAAYDCIDGVATSTFLCDYYLDYRNVPDSVRVVPLPEYEKLSDDYDLAVNIHSFSECSLEAIEWWLDRIAERNIEWLLIVPNTPHQLLSTELDGSMKDFAPLVAAAGYEQVDERPVFENDELRALIDLHDTFHLFRRKDSAS</sequence>
<keyword evidence="1" id="KW-0489">Methyltransferase</keyword>
<protein>
    <submittedName>
        <fullName evidence="1">Putative sugar O-methyltransferase</fullName>
        <ecNumber evidence="1">2.1.1.-</ecNumber>
    </submittedName>
</protein>
<dbReference type="EMBL" id="VUJW01000003">
    <property type="protein sequence ID" value="KAA1427474.1"/>
    <property type="molecule type" value="Genomic_DNA"/>
</dbReference>
<dbReference type="Proteomes" id="UP000324351">
    <property type="component" value="Unassembled WGS sequence"/>
</dbReference>
<proteinExistence type="predicted"/>
<organism evidence="1 2">
    <name type="scientific">Nocardioides antri</name>
    <dbReference type="NCBI Taxonomy" id="2607659"/>
    <lineage>
        <taxon>Bacteria</taxon>
        <taxon>Bacillati</taxon>
        <taxon>Actinomycetota</taxon>
        <taxon>Actinomycetes</taxon>
        <taxon>Propionibacteriales</taxon>
        <taxon>Nocardioidaceae</taxon>
        <taxon>Nocardioides</taxon>
    </lineage>
</organism>
<accession>A0A5B1M3X4</accession>
<dbReference type="RefSeq" id="WP_149749839.1">
    <property type="nucleotide sequence ID" value="NZ_VUJW01000003.1"/>
</dbReference>
<dbReference type="AlphaFoldDB" id="A0A5B1M3X4"/>
<dbReference type="GO" id="GO:0008168">
    <property type="term" value="F:methyltransferase activity"/>
    <property type="evidence" value="ECO:0007669"/>
    <property type="project" value="UniProtKB-KW"/>
</dbReference>
<evidence type="ECO:0000313" key="2">
    <source>
        <dbReference type="Proteomes" id="UP000324351"/>
    </source>
</evidence>
<dbReference type="EC" id="2.1.1.-" evidence="1"/>
<dbReference type="SUPFAM" id="SSF53335">
    <property type="entry name" value="S-adenosyl-L-methionine-dependent methyltransferases"/>
    <property type="match status" value="1"/>
</dbReference>
<dbReference type="InterPro" id="IPR030807">
    <property type="entry name" value="Methyltran_NanM"/>
</dbReference>
<comment type="caution">
    <text evidence="1">The sequence shown here is derived from an EMBL/GenBank/DDBJ whole genome shotgun (WGS) entry which is preliminary data.</text>
</comment>
<evidence type="ECO:0000313" key="1">
    <source>
        <dbReference type="EMBL" id="KAA1427474.1"/>
    </source>
</evidence>
<dbReference type="NCBIfam" id="TIGR04371">
    <property type="entry name" value="methyltran_NanM"/>
    <property type="match status" value="1"/>
</dbReference>
<keyword evidence="1" id="KW-0808">Transferase</keyword>
<dbReference type="InterPro" id="IPR029063">
    <property type="entry name" value="SAM-dependent_MTases_sf"/>
</dbReference>
<dbReference type="GO" id="GO:0032259">
    <property type="term" value="P:methylation"/>
    <property type="evidence" value="ECO:0007669"/>
    <property type="project" value="UniProtKB-KW"/>
</dbReference>
<name>A0A5B1M3X4_9ACTN</name>
<keyword evidence="2" id="KW-1185">Reference proteome</keyword>